<dbReference type="InterPro" id="IPR000783">
    <property type="entry name" value="RNA_pol_subH/Rpb5_C"/>
</dbReference>
<evidence type="ECO:0000256" key="3">
    <source>
        <dbReference type="ARBA" id="ARBA00025765"/>
    </source>
</evidence>
<evidence type="ECO:0000256" key="1">
    <source>
        <dbReference type="ARBA" id="ARBA00004123"/>
    </source>
</evidence>
<protein>
    <submittedName>
        <fullName evidence="5">RNA polymerase I, II and III 24.3 kDa subunit</fullName>
    </submittedName>
</protein>
<proteinExistence type="inferred from homology"/>
<reference evidence="5" key="1">
    <citation type="journal article" date="2015" name="Genome Biol. Evol.">
        <title>Nucleomorph Genome Sequences of Two Chlorarachniophytes, Amorphochlora amoebiformis and Lotharella vacuolata.</title>
        <authorList>
            <person name="Suzuki S."/>
            <person name="Shirato S."/>
            <person name="Hirakawa Y."/>
            <person name="Ishida K."/>
        </authorList>
    </citation>
    <scope>NUCLEOTIDE SEQUENCE</scope>
    <source>
        <strain evidence="5">CCMP240</strain>
    </source>
</reference>
<keyword evidence="2" id="KW-0804">Transcription</keyword>
<dbReference type="Gene3D" id="3.90.940.20">
    <property type="entry name" value="RPB5-like RNA polymerase subunit"/>
    <property type="match status" value="1"/>
</dbReference>
<dbReference type="GO" id="GO:0005736">
    <property type="term" value="C:RNA polymerase I complex"/>
    <property type="evidence" value="ECO:0007669"/>
    <property type="project" value="TreeGrafter"/>
</dbReference>
<dbReference type="GO" id="GO:0005665">
    <property type="term" value="C:RNA polymerase II, core complex"/>
    <property type="evidence" value="ECO:0007669"/>
    <property type="project" value="TreeGrafter"/>
</dbReference>
<comment type="subcellular location">
    <subcellularLocation>
        <location evidence="1">Nucleus</location>
    </subcellularLocation>
</comment>
<dbReference type="GO" id="GO:0003677">
    <property type="term" value="F:DNA binding"/>
    <property type="evidence" value="ECO:0007669"/>
    <property type="project" value="InterPro"/>
</dbReference>
<dbReference type="FunFam" id="3.90.940.20:FF:000001">
    <property type="entry name" value="DNA-directed RNA polymerases I, II, and III subunit RPABC1"/>
    <property type="match status" value="1"/>
</dbReference>
<name>A0A0H5BKZ8_9EUKA</name>
<dbReference type="GO" id="GO:0006362">
    <property type="term" value="P:transcription elongation by RNA polymerase I"/>
    <property type="evidence" value="ECO:0007669"/>
    <property type="project" value="TreeGrafter"/>
</dbReference>
<dbReference type="GO" id="GO:0003899">
    <property type="term" value="F:DNA-directed RNA polymerase activity"/>
    <property type="evidence" value="ECO:0007669"/>
    <property type="project" value="InterPro"/>
</dbReference>
<dbReference type="EMBL" id="AB996599">
    <property type="protein sequence ID" value="BAS01487.1"/>
    <property type="molecule type" value="Genomic_DNA"/>
</dbReference>
<dbReference type="GO" id="GO:0006366">
    <property type="term" value="P:transcription by RNA polymerase II"/>
    <property type="evidence" value="ECO:0007669"/>
    <property type="project" value="TreeGrafter"/>
</dbReference>
<dbReference type="PANTHER" id="PTHR10535:SF0">
    <property type="entry name" value="DNA-DIRECTED RNA POLYMERASES I, II, AND III SUBUNIT RPABC1"/>
    <property type="match status" value="1"/>
</dbReference>
<evidence type="ECO:0000259" key="4">
    <source>
        <dbReference type="Pfam" id="PF01191"/>
    </source>
</evidence>
<evidence type="ECO:0000313" key="5">
    <source>
        <dbReference type="EMBL" id="BAS01487.1"/>
    </source>
</evidence>
<dbReference type="AlphaFoldDB" id="A0A0H5BKZ8"/>
<dbReference type="HAMAP" id="MF_00025">
    <property type="entry name" value="RNApol_Rpo5_RPB5"/>
    <property type="match status" value="1"/>
</dbReference>
<feature type="domain" description="RNA polymerase subunit H/Rpb5 C-terminal" evidence="4">
    <location>
        <begin position="118"/>
        <end position="189"/>
    </location>
</feature>
<dbReference type="PANTHER" id="PTHR10535">
    <property type="entry name" value="DNA-DIRECTED RNA POLYMERASES I, II, AND III SUBUNIT RPABC1"/>
    <property type="match status" value="1"/>
</dbReference>
<geneLocation type="nucleomorph" evidence="5"/>
<keyword evidence="5" id="KW-0542">Nucleomorph</keyword>
<dbReference type="InterPro" id="IPR014381">
    <property type="entry name" value="Arch_Rpo5/euc_Rpb5"/>
</dbReference>
<dbReference type="GO" id="GO:0042797">
    <property type="term" value="P:tRNA transcription by RNA polymerase III"/>
    <property type="evidence" value="ECO:0007669"/>
    <property type="project" value="TreeGrafter"/>
</dbReference>
<accession>A0A0H5BKZ8</accession>
<dbReference type="Pfam" id="PF01191">
    <property type="entry name" value="RNA_pol_Rpb5_C"/>
    <property type="match status" value="1"/>
</dbReference>
<dbReference type="PIRSF" id="PIRSF000747">
    <property type="entry name" value="RPB5"/>
    <property type="match status" value="1"/>
</dbReference>
<comment type="similarity">
    <text evidence="3">Belongs to the archaeal Rpo5/eukaryotic RPB5 RNA polymerase subunit family.</text>
</comment>
<dbReference type="InterPro" id="IPR035913">
    <property type="entry name" value="RPB5-like_sf"/>
</dbReference>
<sequence length="190" mass="22680">MSFLLLINNEFISNYEIFKIKCMQEKKNYYKTLGVFISNDNLQNKVFEINHKLIGFFKNRGMLNAIYLKIKIEILKLKNAKMGIFIIKKISSSALKMLKLFKEYFMVELFYEYELVLNAVKHYLVPDHELLYFLEKKKLLDCYKIKESQLPKILINDPIARYYGARKGDIFKITRYSETVGVYVTYRVCK</sequence>
<organism evidence="5">
    <name type="scientific">Lotharella vacuolata</name>
    <dbReference type="NCBI Taxonomy" id="74820"/>
    <lineage>
        <taxon>Eukaryota</taxon>
        <taxon>Sar</taxon>
        <taxon>Rhizaria</taxon>
        <taxon>Cercozoa</taxon>
        <taxon>Chlorarachniophyceae</taxon>
        <taxon>Lotharella</taxon>
    </lineage>
</organism>
<dbReference type="SUPFAM" id="SSF55287">
    <property type="entry name" value="RPB5-like RNA polymerase subunit"/>
    <property type="match status" value="1"/>
</dbReference>
<gene>
    <name evidence="5" type="primary">rpabc5</name>
</gene>
<evidence type="ECO:0000256" key="2">
    <source>
        <dbReference type="ARBA" id="ARBA00023163"/>
    </source>
</evidence>
<dbReference type="GO" id="GO:0005666">
    <property type="term" value="C:RNA polymerase III complex"/>
    <property type="evidence" value="ECO:0007669"/>
    <property type="project" value="TreeGrafter"/>
</dbReference>